<dbReference type="EMBL" id="KF515972">
    <property type="protein sequence ID" value="AHB35173.1"/>
    <property type="molecule type" value="Genomic_DNA"/>
</dbReference>
<evidence type="ECO:0000256" key="7">
    <source>
        <dbReference type="HAMAP-Rule" id="MF_00828"/>
    </source>
</evidence>
<evidence type="ECO:0000313" key="8">
    <source>
        <dbReference type="EMBL" id="AGQ17188.1"/>
    </source>
</evidence>
<reference evidence="8" key="1">
    <citation type="journal article" date="2014" name="Sci. Rep.">
        <title>Minimally destructive sampling of type specimens of Pyropia (Bangiales, Rhodophyta) recovers complete plastid and mitochondrial genomes.</title>
        <authorList>
            <person name="Hughey J.R."/>
            <person name="Gabrielson P.W."/>
            <person name="Rohmer L."/>
            <person name="Tortolani J."/>
            <person name="Silva M."/>
            <person name="Miller K.A."/>
            <person name="Young J.D."/>
            <person name="Martell C."/>
            <person name="Ruediger E."/>
        </authorList>
    </citation>
    <scope>NUCLEOTIDE SEQUENCE</scope>
    <source>
        <strain evidence="8">LD 13037</strain>
    </source>
</reference>
<dbReference type="HAMAP" id="MF_00828">
    <property type="entry name" value="PSI_PsaM"/>
    <property type="match status" value="1"/>
</dbReference>
<keyword evidence="6 7" id="KW-0472">Membrane</keyword>
<dbReference type="NCBIfam" id="TIGR03053">
    <property type="entry name" value="PS_I_psaM"/>
    <property type="match status" value="1"/>
</dbReference>
<dbReference type="GO" id="GO:0042651">
    <property type="term" value="C:thylakoid membrane"/>
    <property type="evidence" value="ECO:0007669"/>
    <property type="project" value="UniProtKB-UniRule"/>
</dbReference>
<evidence type="ECO:0000313" key="9">
    <source>
        <dbReference type="EMBL" id="AHB35173.1"/>
    </source>
</evidence>
<dbReference type="EMBL" id="KJ776827">
    <property type="protein sequence ID" value="AIA19544.1"/>
    <property type="molecule type" value="Genomic_DNA"/>
</dbReference>
<evidence type="ECO:0000256" key="5">
    <source>
        <dbReference type="ARBA" id="ARBA00023078"/>
    </source>
</evidence>
<evidence type="ECO:0000256" key="4">
    <source>
        <dbReference type="ARBA" id="ARBA00022989"/>
    </source>
</evidence>
<accession>A0A059STI2</accession>
<geneLocation type="plastid" evidence="8"/>
<evidence type="ECO:0000256" key="3">
    <source>
        <dbReference type="ARBA" id="ARBA00022836"/>
    </source>
</evidence>
<dbReference type="AlphaFoldDB" id="A0A023HRP8"/>
<dbReference type="EMBL" id="KJ776830">
    <property type="protein sequence ID" value="AIA20171.1"/>
    <property type="molecule type" value="Genomic_DNA"/>
</dbReference>
<keyword evidence="9" id="KW-0150">Chloroplast</keyword>
<dbReference type="Pfam" id="PF07465">
    <property type="entry name" value="PsaM"/>
    <property type="match status" value="1"/>
</dbReference>
<dbReference type="EMBL" id="KJ776832">
    <property type="protein sequence ID" value="AIA20589.1"/>
    <property type="molecule type" value="Genomic_DNA"/>
</dbReference>
<dbReference type="RefSeq" id="YP_009027679.1">
    <property type="nucleotide sequence ID" value="NC_024050.1"/>
</dbReference>
<accession>A0A023HRP8</accession>
<dbReference type="EMBL" id="KC904971">
    <property type="protein sequence ID" value="AGQ17188.1"/>
    <property type="molecule type" value="Genomic_DNA"/>
</dbReference>
<dbReference type="GO" id="GO:0009522">
    <property type="term" value="C:photosystem I"/>
    <property type="evidence" value="ECO:0007669"/>
    <property type="project" value="UniProtKB-KW"/>
</dbReference>
<dbReference type="EMBL" id="KF515973">
    <property type="protein sequence ID" value="AHB35381.1"/>
    <property type="molecule type" value="Genomic_DNA"/>
</dbReference>
<proteinExistence type="inferred from homology"/>
<dbReference type="EMBL" id="KJ776833">
    <property type="protein sequence ID" value="AIA20798.1"/>
    <property type="molecule type" value="Genomic_DNA"/>
</dbReference>
<dbReference type="EMBL" id="KJ776829">
    <property type="protein sequence ID" value="AIA19962.1"/>
    <property type="molecule type" value="Genomic_DNA"/>
</dbReference>
<keyword evidence="8" id="KW-0934">Plastid</keyword>
<evidence type="ECO:0000256" key="2">
    <source>
        <dbReference type="ARBA" id="ARBA00022692"/>
    </source>
</evidence>
<keyword evidence="5 7" id="KW-0793">Thylakoid</keyword>
<gene>
    <name evidence="7 8" type="primary">psaM</name>
</gene>
<evidence type="ECO:0000256" key="6">
    <source>
        <dbReference type="ARBA" id="ARBA00023136"/>
    </source>
</evidence>
<dbReference type="SUPFAM" id="SSF81548">
    <property type="entry name" value="Subunit XII of photosystem I reaction centre, PsaM"/>
    <property type="match status" value="1"/>
</dbReference>
<sequence>MVDDSQIFVALLFALVSAVLAIRLGKELYQ</sequence>
<dbReference type="EMBL" id="KJ776835">
    <property type="protein sequence ID" value="AIA21216.1"/>
    <property type="molecule type" value="Genomic_DNA"/>
</dbReference>
<keyword evidence="1 7" id="KW-0602">Photosynthesis</keyword>
<dbReference type="EMBL" id="KJ776834">
    <property type="protein sequence ID" value="AIA21007.1"/>
    <property type="molecule type" value="Genomic_DNA"/>
</dbReference>
<dbReference type="GO" id="GO:0015979">
    <property type="term" value="P:photosynthesis"/>
    <property type="evidence" value="ECO:0007669"/>
    <property type="project" value="UniProtKB-UniRule"/>
</dbReference>
<protein>
    <recommendedName>
        <fullName evidence="7">Photosystem I reaction center subunit XII</fullName>
    </recommendedName>
    <alternativeName>
        <fullName evidence="7">PSI-M</fullName>
    </alternativeName>
</protein>
<comment type="subcellular location">
    <subcellularLocation>
        <location evidence="7">Cellular thylakoid membrane</location>
        <topology evidence="7">Single-pass membrane protein</topology>
    </subcellularLocation>
</comment>
<evidence type="ECO:0000256" key="1">
    <source>
        <dbReference type="ARBA" id="ARBA00022531"/>
    </source>
</evidence>
<organism evidence="8">
    <name type="scientific">Pyropia perforata</name>
    <name type="common">Red alga</name>
    <name type="synonym">Porphyra perforata</name>
    <dbReference type="NCBI Taxonomy" id="182771"/>
    <lineage>
        <taxon>Eukaryota</taxon>
        <taxon>Rhodophyta</taxon>
        <taxon>Bangiophyceae</taxon>
        <taxon>Bangiales</taxon>
        <taxon>Bangiaceae</taxon>
        <taxon>Pyropia</taxon>
    </lineage>
</organism>
<keyword evidence="3 7" id="KW-0603">Photosystem I</keyword>
<keyword evidence="2 7" id="KW-0812">Transmembrane</keyword>
<dbReference type="EMBL" id="KJ776831">
    <property type="protein sequence ID" value="AIA20380.1"/>
    <property type="molecule type" value="Genomic_DNA"/>
</dbReference>
<keyword evidence="4 7" id="KW-1133">Transmembrane helix</keyword>
<dbReference type="InterPro" id="IPR037279">
    <property type="entry name" value="PSI_PsaM_sf"/>
</dbReference>
<name>A0A023HRP8_PYRPE</name>
<comment type="similarity">
    <text evidence="7">Belongs to the PsaM family.</text>
</comment>
<feature type="transmembrane region" description="Helical" evidence="7">
    <location>
        <begin position="6"/>
        <end position="25"/>
    </location>
</feature>
<dbReference type="InterPro" id="IPR010010">
    <property type="entry name" value="PSI_PsaM"/>
</dbReference>
<dbReference type="GeneID" id="19221771"/>